<keyword evidence="3" id="KW-1185">Reference proteome</keyword>
<evidence type="ECO:0000313" key="2">
    <source>
        <dbReference type="EMBL" id="MEQ2251252.1"/>
    </source>
</evidence>
<dbReference type="EMBL" id="JAHRIQ010093298">
    <property type="protein sequence ID" value="MEQ2251252.1"/>
    <property type="molecule type" value="Genomic_DNA"/>
</dbReference>
<feature type="region of interest" description="Disordered" evidence="1">
    <location>
        <begin position="1"/>
        <end position="109"/>
    </location>
</feature>
<gene>
    <name evidence="2" type="ORF">ILYODFUR_008955</name>
</gene>
<reference evidence="2 3" key="1">
    <citation type="submission" date="2021-06" db="EMBL/GenBank/DDBJ databases">
        <authorList>
            <person name="Palmer J.M."/>
        </authorList>
    </citation>
    <scope>NUCLEOTIDE SEQUENCE [LARGE SCALE GENOMIC DNA]</scope>
    <source>
        <strain evidence="3">if_2019</strain>
        <tissue evidence="2">Muscle</tissue>
    </source>
</reference>
<comment type="caution">
    <text evidence="2">The sequence shown here is derived from an EMBL/GenBank/DDBJ whole genome shotgun (WGS) entry which is preliminary data.</text>
</comment>
<protein>
    <submittedName>
        <fullName evidence="2">Uncharacterized protein</fullName>
    </submittedName>
</protein>
<evidence type="ECO:0000256" key="1">
    <source>
        <dbReference type="SAM" id="MobiDB-lite"/>
    </source>
</evidence>
<organism evidence="2 3">
    <name type="scientific">Ilyodon furcidens</name>
    <name type="common">goldbreast splitfin</name>
    <dbReference type="NCBI Taxonomy" id="33524"/>
    <lineage>
        <taxon>Eukaryota</taxon>
        <taxon>Metazoa</taxon>
        <taxon>Chordata</taxon>
        <taxon>Craniata</taxon>
        <taxon>Vertebrata</taxon>
        <taxon>Euteleostomi</taxon>
        <taxon>Actinopterygii</taxon>
        <taxon>Neopterygii</taxon>
        <taxon>Teleostei</taxon>
        <taxon>Neoteleostei</taxon>
        <taxon>Acanthomorphata</taxon>
        <taxon>Ovalentaria</taxon>
        <taxon>Atherinomorphae</taxon>
        <taxon>Cyprinodontiformes</taxon>
        <taxon>Goodeidae</taxon>
        <taxon>Ilyodon</taxon>
    </lineage>
</organism>
<feature type="compositionally biased region" description="Polar residues" evidence="1">
    <location>
        <begin position="65"/>
        <end position="76"/>
    </location>
</feature>
<dbReference type="Proteomes" id="UP001482620">
    <property type="component" value="Unassembled WGS sequence"/>
</dbReference>
<name>A0ABV0V1J2_9TELE</name>
<evidence type="ECO:0000313" key="3">
    <source>
        <dbReference type="Proteomes" id="UP001482620"/>
    </source>
</evidence>
<sequence length="189" mass="20565">MSGAARLESPDISRHSGRAQQGELPSTGRHLGSVLLTLSSQDDHRCHHPGVTPRRPRAARCVISRHSSVLKTSWSSARPPPEPGPSADPQSLNDGKESDPSPVWPGRSAHSELNWRLPGGYPGWPRWLRFTLASLLGSPQDGSSTHTYLTPNSGTFPAGCFRTRILQKTFNLTCPPSTSPLTLRLHSKL</sequence>
<accession>A0ABV0V1J2</accession>
<proteinExistence type="predicted"/>